<proteinExistence type="predicted"/>
<accession>A0A4Z2GTE1</accession>
<evidence type="ECO:0000313" key="1">
    <source>
        <dbReference type="EMBL" id="TNN56375.1"/>
    </source>
</evidence>
<reference evidence="1 2" key="1">
    <citation type="submission" date="2019-03" db="EMBL/GenBank/DDBJ databases">
        <title>First draft genome of Liparis tanakae, snailfish: a comprehensive survey of snailfish specific genes.</title>
        <authorList>
            <person name="Kim W."/>
            <person name="Song I."/>
            <person name="Jeong J.-H."/>
            <person name="Kim D."/>
            <person name="Kim S."/>
            <person name="Ryu S."/>
            <person name="Song J.Y."/>
            <person name="Lee S.K."/>
        </authorList>
    </citation>
    <scope>NUCLEOTIDE SEQUENCE [LARGE SCALE GENOMIC DNA]</scope>
    <source>
        <tissue evidence="1">Muscle</tissue>
    </source>
</reference>
<evidence type="ECO:0000313" key="2">
    <source>
        <dbReference type="Proteomes" id="UP000314294"/>
    </source>
</evidence>
<dbReference type="Proteomes" id="UP000314294">
    <property type="component" value="Unassembled WGS sequence"/>
</dbReference>
<keyword evidence="2" id="KW-1185">Reference proteome</keyword>
<organism evidence="1 2">
    <name type="scientific">Liparis tanakae</name>
    <name type="common">Tanaka's snailfish</name>
    <dbReference type="NCBI Taxonomy" id="230148"/>
    <lineage>
        <taxon>Eukaryota</taxon>
        <taxon>Metazoa</taxon>
        <taxon>Chordata</taxon>
        <taxon>Craniata</taxon>
        <taxon>Vertebrata</taxon>
        <taxon>Euteleostomi</taxon>
        <taxon>Actinopterygii</taxon>
        <taxon>Neopterygii</taxon>
        <taxon>Teleostei</taxon>
        <taxon>Neoteleostei</taxon>
        <taxon>Acanthomorphata</taxon>
        <taxon>Eupercaria</taxon>
        <taxon>Perciformes</taxon>
        <taxon>Cottioidei</taxon>
        <taxon>Cottales</taxon>
        <taxon>Liparidae</taxon>
        <taxon>Liparis</taxon>
    </lineage>
</organism>
<dbReference type="AlphaFoldDB" id="A0A4Z2GTE1"/>
<comment type="caution">
    <text evidence="1">The sequence shown here is derived from an EMBL/GenBank/DDBJ whole genome shotgun (WGS) entry which is preliminary data.</text>
</comment>
<name>A0A4Z2GTE1_9TELE</name>
<gene>
    <name evidence="1" type="ORF">EYF80_033411</name>
</gene>
<dbReference type="EMBL" id="SRLO01000430">
    <property type="protein sequence ID" value="TNN56375.1"/>
    <property type="molecule type" value="Genomic_DNA"/>
</dbReference>
<protein>
    <submittedName>
        <fullName evidence="1">Uncharacterized protein</fullName>
    </submittedName>
</protein>
<sequence>MLSWARTNSTLSMRPEFAAPHPLELAASYYHEPAKLTLGGFGPLLVFVKLAKVSVIMGAEVVRGPGSDPPPDPLPCPVQTSTLSALSDAQRAEGGLNAAQMTCHAIKLNKLSNATFRCTG</sequence>